<dbReference type="InterPro" id="IPR000424">
    <property type="entry name" value="Primosome_PriB/ssb"/>
</dbReference>
<organism evidence="5 6">
    <name type="scientific">Tepidimonas thermarum</name>
    <dbReference type="NCBI Taxonomy" id="335431"/>
    <lineage>
        <taxon>Bacteria</taxon>
        <taxon>Pseudomonadati</taxon>
        <taxon>Pseudomonadota</taxon>
        <taxon>Betaproteobacteria</taxon>
        <taxon>Burkholderiales</taxon>
        <taxon>Tepidimonas</taxon>
    </lineage>
</organism>
<dbReference type="SUPFAM" id="SSF50249">
    <property type="entry name" value="Nucleic acid-binding proteins"/>
    <property type="match status" value="1"/>
</dbReference>
<dbReference type="Gene3D" id="2.40.50.140">
    <property type="entry name" value="Nucleic acid-binding proteins"/>
    <property type="match status" value="1"/>
</dbReference>
<evidence type="ECO:0000256" key="2">
    <source>
        <dbReference type="ARBA" id="ARBA00022705"/>
    </source>
</evidence>
<dbReference type="InterPro" id="IPR023646">
    <property type="entry name" value="Prisomal_replication_PriB"/>
</dbReference>
<keyword evidence="3 4" id="KW-0238">DNA-binding</keyword>
<sequence>MTLFGAIASPVNRLELVATLAQCAPMRYTPAGIPALDLWLEHASEQVEAGYPRQVALRLKAVAFGAQAERLAAQALGTALWWTGFMSSARRGNGVVFHVQDFKPI</sequence>
<keyword evidence="1 4" id="KW-0639">Primosome</keyword>
<gene>
    <name evidence="4 5" type="primary">priB</name>
    <name evidence="5" type="ORF">Tther_00291</name>
</gene>
<reference evidence="5 6" key="1">
    <citation type="submission" date="2019-07" db="EMBL/GenBank/DDBJ databases">
        <title>Tepidimonas thermarum AA-1 draft genome.</title>
        <authorList>
            <person name="Da Costa M.S."/>
            <person name="Froufe H.J.C."/>
            <person name="Egas C."/>
            <person name="Albuquerque L."/>
        </authorList>
    </citation>
    <scope>NUCLEOTIDE SEQUENCE [LARGE SCALE GENOMIC DNA]</scope>
    <source>
        <strain evidence="5 6">AA-1</strain>
    </source>
</reference>
<dbReference type="Proteomes" id="UP000318542">
    <property type="component" value="Unassembled WGS sequence"/>
</dbReference>
<comment type="function">
    <text evidence="4">Involved in the restart of stalled replication forks, which reloads the replicative helicase on sites other than the origin of replication; the PriA-PriB pathway is the major replication restart pathway. During primosome assembly it facilitates complex formation between PriA and DnaT on DNA; stabilizes PriA on DNA. Stimulates the DNA unwinding activity of PriA helicase.</text>
</comment>
<dbReference type="GO" id="GO:0003697">
    <property type="term" value="F:single-stranded DNA binding"/>
    <property type="evidence" value="ECO:0007669"/>
    <property type="project" value="UniProtKB-UniRule"/>
</dbReference>
<dbReference type="EMBL" id="VJOL01000003">
    <property type="protein sequence ID" value="TSE31781.1"/>
    <property type="molecule type" value="Genomic_DNA"/>
</dbReference>
<evidence type="ECO:0000313" key="6">
    <source>
        <dbReference type="Proteomes" id="UP000318542"/>
    </source>
</evidence>
<keyword evidence="6" id="KW-1185">Reference proteome</keyword>
<dbReference type="GO" id="GO:0006269">
    <property type="term" value="P:DNA replication, synthesis of primer"/>
    <property type="evidence" value="ECO:0007669"/>
    <property type="project" value="UniProtKB-KW"/>
</dbReference>
<comment type="caution">
    <text evidence="5">The sequence shown here is derived from an EMBL/GenBank/DDBJ whole genome shotgun (WGS) entry which is preliminary data.</text>
</comment>
<dbReference type="PROSITE" id="PS50935">
    <property type="entry name" value="SSB"/>
    <property type="match status" value="1"/>
</dbReference>
<dbReference type="HAMAP" id="MF_00720">
    <property type="entry name" value="PriB"/>
    <property type="match status" value="1"/>
</dbReference>
<name>A0A554X7H2_9BURK</name>
<evidence type="ECO:0000256" key="1">
    <source>
        <dbReference type="ARBA" id="ARBA00022515"/>
    </source>
</evidence>
<comment type="subunit">
    <text evidence="4">Homodimer. Interacts with PriA and DnaT. Component of the replication restart primosome. Primosome assembly occurs via a 'hand-off' mechanism. PriA binds to replication forks, subsequently PriB then DnaT bind; DnaT then displaces ssDNA to generate the helicase loading substrate.</text>
</comment>
<dbReference type="NCBIfam" id="TIGR04418">
    <property type="entry name" value="PriB_gamma"/>
    <property type="match status" value="1"/>
</dbReference>
<evidence type="ECO:0000313" key="5">
    <source>
        <dbReference type="EMBL" id="TSE31781.1"/>
    </source>
</evidence>
<dbReference type="InterPro" id="IPR012340">
    <property type="entry name" value="NA-bd_OB-fold"/>
</dbReference>
<dbReference type="RefSeq" id="WP_281280146.1">
    <property type="nucleotide sequence ID" value="NZ_VJOL01000003.1"/>
</dbReference>
<evidence type="ECO:0000256" key="3">
    <source>
        <dbReference type="ARBA" id="ARBA00023125"/>
    </source>
</evidence>
<comment type="similarity">
    <text evidence="4">Belongs to the PriB family.</text>
</comment>
<proteinExistence type="inferred from homology"/>
<dbReference type="AlphaFoldDB" id="A0A554X7H2"/>
<evidence type="ECO:0000256" key="4">
    <source>
        <dbReference type="HAMAP-Rule" id="MF_00720"/>
    </source>
</evidence>
<dbReference type="PIRSF" id="PIRSF003135">
    <property type="entry name" value="Primosomal_n"/>
    <property type="match status" value="1"/>
</dbReference>
<accession>A0A554X7H2</accession>
<protein>
    <recommendedName>
        <fullName evidence="4">Replication restart protein PriB</fullName>
    </recommendedName>
</protein>
<dbReference type="GO" id="GO:1990077">
    <property type="term" value="C:primosome complex"/>
    <property type="evidence" value="ECO:0007669"/>
    <property type="project" value="UniProtKB-UniRule"/>
</dbReference>
<dbReference type="Pfam" id="PF22657">
    <property type="entry name" value="SSB_1"/>
    <property type="match status" value="1"/>
</dbReference>
<keyword evidence="2 4" id="KW-0235">DNA replication</keyword>